<dbReference type="SUPFAM" id="SSF55979">
    <property type="entry name" value="DNA clamp"/>
    <property type="match status" value="3"/>
</dbReference>
<feature type="domain" description="DNA polymerase III beta sliding clamp C-terminal" evidence="13">
    <location>
        <begin position="249"/>
        <end position="367"/>
    </location>
</feature>
<evidence type="ECO:0000259" key="11">
    <source>
        <dbReference type="Pfam" id="PF00712"/>
    </source>
</evidence>
<dbReference type="PANTHER" id="PTHR30478">
    <property type="entry name" value="DNA POLYMERASE III SUBUNIT BETA"/>
    <property type="match status" value="1"/>
</dbReference>
<dbReference type="NCBIfam" id="TIGR00663">
    <property type="entry name" value="dnan"/>
    <property type="match status" value="1"/>
</dbReference>
<keyword evidence="6 10" id="KW-0548">Nucleotidyltransferase</keyword>
<evidence type="ECO:0000259" key="13">
    <source>
        <dbReference type="Pfam" id="PF02768"/>
    </source>
</evidence>
<reference evidence="14 15" key="1">
    <citation type="submission" date="2019-02" db="EMBL/GenBank/DDBJ databases">
        <title>Deep-cultivation of Planctomycetes and their phenomic and genomic characterization uncovers novel biology.</title>
        <authorList>
            <person name="Wiegand S."/>
            <person name="Jogler M."/>
            <person name="Boedeker C."/>
            <person name="Pinto D."/>
            <person name="Vollmers J."/>
            <person name="Rivas-Marin E."/>
            <person name="Kohn T."/>
            <person name="Peeters S.H."/>
            <person name="Heuer A."/>
            <person name="Rast P."/>
            <person name="Oberbeckmann S."/>
            <person name="Bunk B."/>
            <person name="Jeske O."/>
            <person name="Meyerdierks A."/>
            <person name="Storesund J.E."/>
            <person name="Kallscheuer N."/>
            <person name="Luecker S."/>
            <person name="Lage O.M."/>
            <person name="Pohl T."/>
            <person name="Merkel B.J."/>
            <person name="Hornburger P."/>
            <person name="Mueller R.-W."/>
            <person name="Bruemmer F."/>
            <person name="Labrenz M."/>
            <person name="Spormann A.M."/>
            <person name="Op den Camp H."/>
            <person name="Overmann J."/>
            <person name="Amann R."/>
            <person name="Jetten M.S.M."/>
            <person name="Mascher T."/>
            <person name="Medema M.H."/>
            <person name="Devos D.P."/>
            <person name="Kaster A.-K."/>
            <person name="Ovreas L."/>
            <person name="Rohde M."/>
            <person name="Galperin M.Y."/>
            <person name="Jogler C."/>
        </authorList>
    </citation>
    <scope>NUCLEOTIDE SEQUENCE [LARGE SCALE GENOMIC DNA]</scope>
    <source>
        <strain evidence="14 15">Pla175</strain>
    </source>
</reference>
<evidence type="ECO:0000313" key="15">
    <source>
        <dbReference type="Proteomes" id="UP000317429"/>
    </source>
</evidence>
<keyword evidence="9" id="KW-0238">DNA-binding</keyword>
<dbReference type="Pfam" id="PF02767">
    <property type="entry name" value="DNA_pol3_beta_2"/>
    <property type="match status" value="1"/>
</dbReference>
<dbReference type="CDD" id="cd00140">
    <property type="entry name" value="beta_clamp"/>
    <property type="match status" value="1"/>
</dbReference>
<comment type="subcellular location">
    <subcellularLocation>
        <location evidence="1 10">Cytoplasm</location>
    </subcellularLocation>
</comment>
<dbReference type="GO" id="GO:0009360">
    <property type="term" value="C:DNA polymerase III complex"/>
    <property type="evidence" value="ECO:0007669"/>
    <property type="project" value="InterPro"/>
</dbReference>
<feature type="domain" description="DNA polymerase III beta sliding clamp N-terminal" evidence="11">
    <location>
        <begin position="1"/>
        <end position="117"/>
    </location>
</feature>
<comment type="function">
    <text evidence="10">Confers DNA tethering and processivity to DNA polymerases and other proteins. Acts as a clamp, forming a ring around DNA (a reaction catalyzed by the clamp-loading complex) which diffuses in an ATP-independent manner freely and bidirectionally along dsDNA. Initially characterized for its ability to contact the catalytic subunit of DNA polymerase III (Pol III), a complex, multichain enzyme responsible for most of the replicative synthesis in bacteria; Pol III exhibits 3'-5' exonuclease proofreading activity. The beta chain is required for initiation of replication as well as for processivity of DNA replication.</text>
</comment>
<dbReference type="InterPro" id="IPR001001">
    <property type="entry name" value="DNA_polIII_beta"/>
</dbReference>
<keyword evidence="8 10" id="KW-0239">DNA-directed DNA polymerase</keyword>
<dbReference type="GO" id="GO:0006271">
    <property type="term" value="P:DNA strand elongation involved in DNA replication"/>
    <property type="evidence" value="ECO:0007669"/>
    <property type="project" value="TreeGrafter"/>
</dbReference>
<protein>
    <recommendedName>
        <fullName evidence="3 10">Beta sliding clamp</fullName>
    </recommendedName>
</protein>
<evidence type="ECO:0000313" key="14">
    <source>
        <dbReference type="EMBL" id="QDU86652.1"/>
    </source>
</evidence>
<dbReference type="Gene3D" id="3.70.10.10">
    <property type="match status" value="1"/>
</dbReference>
<dbReference type="InterPro" id="IPR046938">
    <property type="entry name" value="DNA_clamp_sf"/>
</dbReference>
<comment type="subunit">
    <text evidence="10">Forms a ring-shaped head-to-tail homodimer around DNA.</text>
</comment>
<dbReference type="InterPro" id="IPR022635">
    <property type="entry name" value="DNA_polIII_beta_C"/>
</dbReference>
<dbReference type="InterPro" id="IPR022634">
    <property type="entry name" value="DNA_polIII_beta_N"/>
</dbReference>
<dbReference type="SMART" id="SM00480">
    <property type="entry name" value="POL3Bc"/>
    <property type="match status" value="1"/>
</dbReference>
<dbReference type="PIRSF" id="PIRSF000804">
    <property type="entry name" value="DNA_pol_III_b"/>
    <property type="match status" value="1"/>
</dbReference>
<evidence type="ECO:0000256" key="9">
    <source>
        <dbReference type="ARBA" id="ARBA00023125"/>
    </source>
</evidence>
<evidence type="ECO:0000256" key="1">
    <source>
        <dbReference type="ARBA" id="ARBA00004496"/>
    </source>
</evidence>
<dbReference type="Gene3D" id="3.10.150.10">
    <property type="entry name" value="DNA Polymerase III, subunit A, domain 2"/>
    <property type="match status" value="1"/>
</dbReference>
<evidence type="ECO:0000256" key="7">
    <source>
        <dbReference type="ARBA" id="ARBA00022705"/>
    </source>
</evidence>
<evidence type="ECO:0000256" key="8">
    <source>
        <dbReference type="ARBA" id="ARBA00022932"/>
    </source>
</evidence>
<dbReference type="InterPro" id="IPR022637">
    <property type="entry name" value="DNA_polIII_beta_cen"/>
</dbReference>
<proteinExistence type="inferred from homology"/>
<name>A0A518D597_9BACT</name>
<dbReference type="OrthoDB" id="8421503at2"/>
<evidence type="ECO:0000259" key="12">
    <source>
        <dbReference type="Pfam" id="PF02767"/>
    </source>
</evidence>
<organism evidence="14 15">
    <name type="scientific">Pirellulimonas nuda</name>
    <dbReference type="NCBI Taxonomy" id="2528009"/>
    <lineage>
        <taxon>Bacteria</taxon>
        <taxon>Pseudomonadati</taxon>
        <taxon>Planctomycetota</taxon>
        <taxon>Planctomycetia</taxon>
        <taxon>Pirellulales</taxon>
        <taxon>Lacipirellulaceae</taxon>
        <taxon>Pirellulimonas</taxon>
    </lineage>
</organism>
<dbReference type="KEGG" id="pnd:Pla175_00020"/>
<dbReference type="Pfam" id="PF02768">
    <property type="entry name" value="DNA_pol3_beta_3"/>
    <property type="match status" value="1"/>
</dbReference>
<keyword evidence="4 10" id="KW-0963">Cytoplasm</keyword>
<keyword evidence="7 10" id="KW-0235">DNA replication</keyword>
<sequence>MKINGNREQLLQAFSAVASVAPTRSPMPILQNVKLDVSDDGATLLATDNEVSIRHAVSGVEVSAPGAALLPVGRFGSILRESSDASLSIESDGAKTLVRGERSRFNLPAENPTGFPSVADFDAESYFEVPARLLKEVIRRTIFATENESSRYALGGVKLEWADGVLIALGTDGRRLAKMEGPVSAVGDPSPLGDATIVPARALTLIDRAISEDDAVIQFAVRQNELLVKSPKVVINARLLEGRFPRWREVLPQRNDSAKIDLLVGPFLAAVRQAMIVNTQDSRGVDFTFGGGNVMLNANVADAGDAHVELPIGYDGPEIAIKLDPRYLADFLKVLDSEKTFTFDVKDSDAAALAVTDDGYSYVLMPLARDR</sequence>
<keyword evidence="15" id="KW-1185">Reference proteome</keyword>
<accession>A0A518D597</accession>
<dbReference type="GO" id="GO:0003677">
    <property type="term" value="F:DNA binding"/>
    <property type="evidence" value="ECO:0007669"/>
    <property type="project" value="UniProtKB-UniRule"/>
</dbReference>
<feature type="domain" description="DNA polymerase III beta sliding clamp central" evidence="12">
    <location>
        <begin position="129"/>
        <end position="245"/>
    </location>
</feature>
<dbReference type="Pfam" id="PF00712">
    <property type="entry name" value="DNA_pol3_beta"/>
    <property type="match status" value="1"/>
</dbReference>
<dbReference type="GO" id="GO:0003887">
    <property type="term" value="F:DNA-directed DNA polymerase activity"/>
    <property type="evidence" value="ECO:0007669"/>
    <property type="project" value="UniProtKB-UniRule"/>
</dbReference>
<comment type="similarity">
    <text evidence="2 10">Belongs to the beta sliding clamp family.</text>
</comment>
<dbReference type="Proteomes" id="UP000317429">
    <property type="component" value="Chromosome"/>
</dbReference>
<evidence type="ECO:0000256" key="4">
    <source>
        <dbReference type="ARBA" id="ARBA00022490"/>
    </source>
</evidence>
<dbReference type="AlphaFoldDB" id="A0A518D597"/>
<dbReference type="GO" id="GO:0005737">
    <property type="term" value="C:cytoplasm"/>
    <property type="evidence" value="ECO:0007669"/>
    <property type="project" value="UniProtKB-SubCell"/>
</dbReference>
<dbReference type="EMBL" id="CP036291">
    <property type="protein sequence ID" value="QDU86652.1"/>
    <property type="molecule type" value="Genomic_DNA"/>
</dbReference>
<evidence type="ECO:0000256" key="10">
    <source>
        <dbReference type="PIRNR" id="PIRNR000804"/>
    </source>
</evidence>
<keyword evidence="5 10" id="KW-0808">Transferase</keyword>
<dbReference type="GO" id="GO:0008408">
    <property type="term" value="F:3'-5' exonuclease activity"/>
    <property type="evidence" value="ECO:0007669"/>
    <property type="project" value="InterPro"/>
</dbReference>
<gene>
    <name evidence="14" type="primary">dnaN</name>
    <name evidence="14" type="ORF">Pla175_00020</name>
</gene>
<evidence type="ECO:0000256" key="6">
    <source>
        <dbReference type="ARBA" id="ARBA00022695"/>
    </source>
</evidence>
<evidence type="ECO:0000256" key="2">
    <source>
        <dbReference type="ARBA" id="ARBA00010752"/>
    </source>
</evidence>
<dbReference type="PANTHER" id="PTHR30478:SF0">
    <property type="entry name" value="BETA SLIDING CLAMP"/>
    <property type="match status" value="1"/>
</dbReference>
<dbReference type="RefSeq" id="WP_145280076.1">
    <property type="nucleotide sequence ID" value="NZ_CP036291.1"/>
</dbReference>
<evidence type="ECO:0000256" key="3">
    <source>
        <dbReference type="ARBA" id="ARBA00021035"/>
    </source>
</evidence>
<evidence type="ECO:0000256" key="5">
    <source>
        <dbReference type="ARBA" id="ARBA00022679"/>
    </source>
</evidence>